<reference evidence="1" key="3">
    <citation type="submission" date="2014-01" db="EMBL/GenBank/DDBJ databases">
        <title>Evolution of pathogenesis and genome organization in the Tremellales.</title>
        <authorList>
            <person name="Cuomo C."/>
            <person name="Litvintseva A."/>
            <person name="Heitman J."/>
            <person name="Chen Y."/>
            <person name="Sun S."/>
            <person name="Springer D."/>
            <person name="Dromer F."/>
            <person name="Young S."/>
            <person name="Zeng Q."/>
            <person name="Chapman S."/>
            <person name="Gujja S."/>
            <person name="Saif S."/>
            <person name="Birren B."/>
        </authorList>
    </citation>
    <scope>NUCLEOTIDE SEQUENCE</scope>
    <source>
        <strain evidence="1">CBS 10118</strain>
    </source>
</reference>
<dbReference type="EMBL" id="KI894025">
    <property type="protein sequence ID" value="OCF22464.1"/>
    <property type="molecule type" value="Genomic_DNA"/>
</dbReference>
<evidence type="ECO:0000313" key="3">
    <source>
        <dbReference type="Proteomes" id="UP000092730"/>
    </source>
</evidence>
<reference evidence="1" key="1">
    <citation type="submission" date="2013-07" db="EMBL/GenBank/DDBJ databases">
        <title>The Genome Sequence of Cryptococcus bestiolae CBS10118.</title>
        <authorList>
            <consortium name="The Broad Institute Genome Sequencing Platform"/>
            <person name="Cuomo C."/>
            <person name="Litvintseva A."/>
            <person name="Chen Y."/>
            <person name="Heitman J."/>
            <person name="Sun S."/>
            <person name="Springer D."/>
            <person name="Dromer F."/>
            <person name="Young S.K."/>
            <person name="Zeng Q."/>
            <person name="Gargeya S."/>
            <person name="Fitzgerald M."/>
            <person name="Abouelleil A."/>
            <person name="Alvarado L."/>
            <person name="Berlin A.M."/>
            <person name="Chapman S.B."/>
            <person name="Dewar J."/>
            <person name="Goldberg J."/>
            <person name="Griggs A."/>
            <person name="Gujja S."/>
            <person name="Hansen M."/>
            <person name="Howarth C."/>
            <person name="Imamovic A."/>
            <person name="Larimer J."/>
            <person name="McCowan C."/>
            <person name="Murphy C."/>
            <person name="Pearson M."/>
            <person name="Priest M."/>
            <person name="Roberts A."/>
            <person name="Saif S."/>
            <person name="Shea T."/>
            <person name="Sykes S."/>
            <person name="Wortman J."/>
            <person name="Nusbaum C."/>
            <person name="Birren B."/>
        </authorList>
    </citation>
    <scope>NUCLEOTIDE SEQUENCE [LARGE SCALE GENOMIC DNA]</scope>
    <source>
        <strain evidence="1">CBS 10118</strain>
    </source>
</reference>
<proteinExistence type="predicted"/>
<evidence type="ECO:0000313" key="2">
    <source>
        <dbReference type="EMBL" id="WVW86917.1"/>
    </source>
</evidence>
<evidence type="ECO:0000313" key="1">
    <source>
        <dbReference type="EMBL" id="OCF22464.1"/>
    </source>
</evidence>
<dbReference type="Proteomes" id="UP000092730">
    <property type="component" value="Chromosome 8"/>
</dbReference>
<gene>
    <name evidence="1" type="ORF">I302_08113</name>
    <name evidence="2" type="ORF">I302_108972</name>
</gene>
<dbReference type="VEuPathDB" id="FungiDB:I302_08113"/>
<dbReference type="EMBL" id="CP144548">
    <property type="protein sequence ID" value="WVW86917.1"/>
    <property type="molecule type" value="Genomic_DNA"/>
</dbReference>
<reference evidence="2" key="2">
    <citation type="submission" date="2013-07" db="EMBL/GenBank/DDBJ databases">
        <authorList>
            <consortium name="The Broad Institute Genome Sequencing Platform"/>
            <person name="Cuomo C."/>
            <person name="Litvintseva A."/>
            <person name="Chen Y."/>
            <person name="Heitman J."/>
            <person name="Sun S."/>
            <person name="Springer D."/>
            <person name="Dromer F."/>
            <person name="Young S.K."/>
            <person name="Zeng Q."/>
            <person name="Gargeya S."/>
            <person name="Fitzgerald M."/>
            <person name="Abouelleil A."/>
            <person name="Alvarado L."/>
            <person name="Berlin A.M."/>
            <person name="Chapman S.B."/>
            <person name="Dewar J."/>
            <person name="Goldberg J."/>
            <person name="Griggs A."/>
            <person name="Gujja S."/>
            <person name="Hansen M."/>
            <person name="Howarth C."/>
            <person name="Imamovic A."/>
            <person name="Larimer J."/>
            <person name="McCowan C."/>
            <person name="Murphy C."/>
            <person name="Pearson M."/>
            <person name="Priest M."/>
            <person name="Roberts A."/>
            <person name="Saif S."/>
            <person name="Shea T."/>
            <person name="Sykes S."/>
            <person name="Wortman J."/>
            <person name="Nusbaum C."/>
            <person name="Birren B."/>
        </authorList>
    </citation>
    <scope>NUCLEOTIDE SEQUENCE</scope>
    <source>
        <strain evidence="2">CBS 10118</strain>
    </source>
</reference>
<name>A0A1B9FUM9_9TREE</name>
<reference evidence="2" key="4">
    <citation type="submission" date="2024-02" db="EMBL/GenBank/DDBJ databases">
        <title>Comparative genomics of Cryptococcus and Kwoniella reveals pathogenesis evolution and contrasting modes of karyotype evolution via chromosome fusion or intercentromeric recombination.</title>
        <authorList>
            <person name="Coelho M.A."/>
            <person name="David-Palma M."/>
            <person name="Shea T."/>
            <person name="Bowers K."/>
            <person name="McGinley-Smith S."/>
            <person name="Mohammad A.W."/>
            <person name="Gnirke A."/>
            <person name="Yurkov A.M."/>
            <person name="Nowrousian M."/>
            <person name="Sun S."/>
            <person name="Cuomo C.A."/>
            <person name="Heitman J."/>
        </authorList>
    </citation>
    <scope>NUCLEOTIDE SEQUENCE</scope>
    <source>
        <strain evidence="2">CBS 10118</strain>
    </source>
</reference>
<sequence>MPAYLNGLKSANKTQSFSIILSPFLISRSSYDGIFQYNLKQFNAKKRKPQAVNDEVMRPLGDRLGSLPLYASITLKAFDKLEDPSVRLAIKNFLRIDTSLLNHPIHPVPVILISTDWNGESLCVFTIHARYGDFFALYQTLRVIKNSTISFDPWSDEAPVKLIEDEITPDRIMIDHDDPFVLNAVQTHFPNSQIRFSKRSVHLSLIHDAQGLLAQRLLSEYHKSFIKSVAFGYATPRLAANAENNDLVAVIHHAVLESNHSRSRS</sequence>
<organism evidence="1">
    <name type="scientific">Kwoniella bestiolae CBS 10118</name>
    <dbReference type="NCBI Taxonomy" id="1296100"/>
    <lineage>
        <taxon>Eukaryota</taxon>
        <taxon>Fungi</taxon>
        <taxon>Dikarya</taxon>
        <taxon>Basidiomycota</taxon>
        <taxon>Agaricomycotina</taxon>
        <taxon>Tremellomycetes</taxon>
        <taxon>Tremellales</taxon>
        <taxon>Cryptococcaceae</taxon>
        <taxon>Kwoniella</taxon>
    </lineage>
</organism>
<accession>A0A1B9FUM9</accession>
<dbReference type="AlphaFoldDB" id="A0A1B9FUM9"/>
<protein>
    <submittedName>
        <fullName evidence="1">Uncharacterized protein</fullName>
    </submittedName>
</protein>
<dbReference type="RefSeq" id="XP_019043534.1">
    <property type="nucleotide sequence ID" value="XM_019194698.1"/>
</dbReference>
<keyword evidence="3" id="KW-1185">Reference proteome</keyword>
<dbReference type="GeneID" id="30212512"/>
<dbReference type="KEGG" id="kbi:30212512"/>